<evidence type="ECO:0000259" key="1">
    <source>
        <dbReference type="PROSITE" id="PS50910"/>
    </source>
</evidence>
<organism evidence="2 3">
    <name type="scientific">Anditalea andensis</name>
    <dbReference type="NCBI Taxonomy" id="1048983"/>
    <lineage>
        <taxon>Bacteria</taxon>
        <taxon>Pseudomonadati</taxon>
        <taxon>Bacteroidota</taxon>
        <taxon>Cytophagia</taxon>
        <taxon>Cytophagales</taxon>
        <taxon>Cytophagaceae</taxon>
        <taxon>Anditalea</taxon>
    </lineage>
</organism>
<dbReference type="Proteomes" id="UP000027821">
    <property type="component" value="Unassembled WGS sequence"/>
</dbReference>
<evidence type="ECO:0000313" key="2">
    <source>
        <dbReference type="EMBL" id="KEO75238.1"/>
    </source>
</evidence>
<gene>
    <name evidence="2" type="ORF">EL17_06160</name>
</gene>
<protein>
    <recommendedName>
        <fullName evidence="1">HEPN domain-containing protein</fullName>
    </recommendedName>
</protein>
<dbReference type="InterPro" id="IPR007842">
    <property type="entry name" value="HEPN_dom"/>
</dbReference>
<dbReference type="Gene3D" id="1.20.120.330">
    <property type="entry name" value="Nucleotidyltransferases domain 2"/>
    <property type="match status" value="2"/>
</dbReference>
<sequence length="559" mass="63743">MQTLYKFNIGEEALARIRQSASAKAVFLLDRTCFGAENFLPGLLLALSTGSTLPRKRAREQVLSTGLLPEDQIQLAFCHIDELKAGLRRGALFHHLHLSPARLMASDVAFTFPYISKELLKEKYTEAYSRFGVVIKRAMAFKQGAALYSEQNDYTTACFMLHQSIELGFSAAEQFALGKAKKSHKLMCHILSAQFYAPPLASIFLNPGHGLSKPLELLEKAYLGARYRDNFVATKDHVGRLSNVVDKFYDQLLKLPNTYRETINDFDPEKQINLPKTPVKMEKISQEKISLMAPGVPEHLTDFITGMVQKFEVSHVFCFGLHDHRRAVFSPFAHQKGDGVIKHDLLVLTMGSDATAIQQYCQQWPAKGHRLFTIVHEVSEVRERLLRQERFFHSVIFEGQLFYGDALTLKCTPLETDNREWRHKNAVKVFQTRMKRAKTFMKAAEEVLKHDGGEVAVYLMYQCIHQLCLGLIYAQMEYDPKFQSLPHLLSLCSNFTDLFEQHFPQENANGHKQANMLIESYSGTRFKHGYHISNEEAVLLYDKLAGLPVNAEKLLKKYL</sequence>
<accession>A0A074L5Y0</accession>
<dbReference type="SMART" id="SM00748">
    <property type="entry name" value="HEPN"/>
    <property type="match status" value="1"/>
</dbReference>
<dbReference type="eggNOG" id="COG2250">
    <property type="taxonomic scope" value="Bacteria"/>
</dbReference>
<name>A0A074L5Y0_9BACT</name>
<dbReference type="RefSeq" id="WP_035071973.1">
    <property type="nucleotide sequence ID" value="NZ_JMIH01000014.1"/>
</dbReference>
<evidence type="ECO:0000313" key="3">
    <source>
        <dbReference type="Proteomes" id="UP000027821"/>
    </source>
</evidence>
<dbReference type="OrthoDB" id="1321649at2"/>
<reference evidence="2 3" key="1">
    <citation type="submission" date="2014-04" db="EMBL/GenBank/DDBJ databases">
        <title>Characterization and application of a salt tolerant electro-active bacterium.</title>
        <authorList>
            <person name="Yang L."/>
            <person name="Wei S."/>
            <person name="Tay Q.X.M."/>
        </authorList>
    </citation>
    <scope>NUCLEOTIDE SEQUENCE [LARGE SCALE GENOMIC DNA]</scope>
    <source>
        <strain evidence="2 3">LY1</strain>
    </source>
</reference>
<keyword evidence="3" id="KW-1185">Reference proteome</keyword>
<proteinExistence type="predicted"/>
<comment type="caution">
    <text evidence="2">The sequence shown here is derived from an EMBL/GenBank/DDBJ whole genome shotgun (WGS) entry which is preliminary data.</text>
</comment>
<dbReference type="SUPFAM" id="SSF81593">
    <property type="entry name" value="Nucleotidyltransferase substrate binding subunit/domain"/>
    <property type="match status" value="1"/>
</dbReference>
<dbReference type="AlphaFoldDB" id="A0A074L5Y0"/>
<dbReference type="EMBL" id="JMIH01000014">
    <property type="protein sequence ID" value="KEO75238.1"/>
    <property type="molecule type" value="Genomic_DNA"/>
</dbReference>
<dbReference type="PROSITE" id="PS50910">
    <property type="entry name" value="HEPN"/>
    <property type="match status" value="1"/>
</dbReference>
<feature type="domain" description="HEPN" evidence="1">
    <location>
        <begin position="135"/>
        <end position="248"/>
    </location>
</feature>
<dbReference type="Pfam" id="PF05168">
    <property type="entry name" value="HEPN"/>
    <property type="match status" value="1"/>
</dbReference>